<sequence length="616" mass="68784">MAHLPDDDLPSSFDIVIVGTGLIQSIVAAAAARAGKTVLHLDNNSYYGGCWATLMYNDLQRWIEVHSKEVTDEDESTVVTQLNEDEVSVKCNLSLSDKVTNLIEINHSEEEEEEDKGENKTDEEALVESVPINEEPTSNDAPDMPINNEPIESKVKVTWNNLGNQKKRFNFDLIPKLLYCRGEMVDIIVQSGVSRYLEFKSLPKLYCSNANHEIIQVPCSRADVFTSSIVSMLEKRKLMKVLTFCAEYEKHETDYQEYIGHPFTEFLQSRDLTDNIIQFILHSIAMVDESETTLNGLKATQMFLHSLGRFGNAPFLYPLFGNGELPQGFCRLCAVFGGVYCLKRSIRELIVSSDNKQLIGVVCTTGQRIQCSSFVGPAGMLSSGSVSSQRISRAIFITDGQIDGMDEKISLLTIPPASDDSPASRVSVLQLDSSTLTSTEGTNMIHATCKSFGSSAKEDLEFIVQRFFSTCTTPSDNKPRLLWSLYYNLSLSSCSHSTETDSSRDVKSDLPPNVLMVSDPDDTISYEACIHEAKKVFECLYPDEPFLPRMPDSEDIIYGEEETASSDQLAGETEEETSANQKNDEEDQHNDEKDQEFDEKVEDTSTKQNPEQNDSI</sequence>
<comment type="similarity">
    <text evidence="2 5">Belongs to the Rab GDI family.</text>
</comment>
<dbReference type="GO" id="GO:0007264">
    <property type="term" value="P:small GTPase-mediated signal transduction"/>
    <property type="evidence" value="ECO:0007669"/>
    <property type="project" value="UniProtKB-UniRule"/>
</dbReference>
<feature type="region of interest" description="Disordered" evidence="6">
    <location>
        <begin position="561"/>
        <end position="616"/>
    </location>
</feature>
<keyword evidence="3 5" id="KW-0343">GTPase activation</keyword>
<dbReference type="GO" id="GO:0005092">
    <property type="term" value="F:GDP-dissociation inhibitor activity"/>
    <property type="evidence" value="ECO:0007669"/>
    <property type="project" value="InterPro"/>
</dbReference>
<dbReference type="PANTHER" id="PTHR11787:SF4">
    <property type="entry name" value="CHM, RAB ESCORT PROTEIN 1"/>
    <property type="match status" value="1"/>
</dbReference>
<dbReference type="KEGG" id="aqu:100639682"/>
<dbReference type="eggNOG" id="KOG4405">
    <property type="taxonomic scope" value="Eukaryota"/>
</dbReference>
<dbReference type="FunFam" id="1.10.405.10:FF:000003">
    <property type="entry name" value="Rab proteins geranylgeranyltransferase component A"/>
    <property type="match status" value="1"/>
</dbReference>
<feature type="compositionally biased region" description="Polar residues" evidence="6">
    <location>
        <begin position="606"/>
        <end position="616"/>
    </location>
</feature>
<dbReference type="GO" id="GO:0005096">
    <property type="term" value="F:GTPase activator activity"/>
    <property type="evidence" value="ECO:0007669"/>
    <property type="project" value="UniProtKB-UniRule"/>
</dbReference>
<dbReference type="Proteomes" id="UP000007879">
    <property type="component" value="Unassembled WGS sequence"/>
</dbReference>
<proteinExistence type="inferred from homology"/>
<evidence type="ECO:0000313" key="8">
    <source>
        <dbReference type="Proteomes" id="UP000007879"/>
    </source>
</evidence>
<feature type="region of interest" description="Disordered" evidence="6">
    <location>
        <begin position="106"/>
        <end position="126"/>
    </location>
</feature>
<evidence type="ECO:0000256" key="5">
    <source>
        <dbReference type="PIRNR" id="PIRNR016550"/>
    </source>
</evidence>
<comment type="function">
    <text evidence="5">Substrate-binding subunit (component A) of the Rab geranylgeranyltransferase (GGTase) complex. Binds unprenylated Rab proteins and presents the substrate peptide to the catalytic component B. The component A is thought to be regenerated by transferring its prenylated Rab back to the donor membrane.</text>
</comment>
<dbReference type="Pfam" id="PF00996">
    <property type="entry name" value="GDI"/>
    <property type="match status" value="2"/>
</dbReference>
<evidence type="ECO:0000256" key="6">
    <source>
        <dbReference type="SAM" id="MobiDB-lite"/>
    </source>
</evidence>
<dbReference type="EnsemblMetazoa" id="Aqu2.1.41779_001">
    <property type="protein sequence ID" value="Aqu2.1.41779_001"/>
    <property type="gene ID" value="Aqu2.1.41779"/>
</dbReference>
<reference evidence="8" key="1">
    <citation type="journal article" date="2010" name="Nature">
        <title>The Amphimedon queenslandica genome and the evolution of animal complexity.</title>
        <authorList>
            <person name="Srivastava M."/>
            <person name="Simakov O."/>
            <person name="Chapman J."/>
            <person name="Fahey B."/>
            <person name="Gauthier M.E."/>
            <person name="Mitros T."/>
            <person name="Richards G.S."/>
            <person name="Conaco C."/>
            <person name="Dacre M."/>
            <person name="Hellsten U."/>
            <person name="Larroux C."/>
            <person name="Putnam N.H."/>
            <person name="Stanke M."/>
            <person name="Adamska M."/>
            <person name="Darling A."/>
            <person name="Degnan S.M."/>
            <person name="Oakley T.H."/>
            <person name="Plachetzki D.C."/>
            <person name="Zhai Y."/>
            <person name="Adamski M."/>
            <person name="Calcino A."/>
            <person name="Cummins S.F."/>
            <person name="Goodstein D.M."/>
            <person name="Harris C."/>
            <person name="Jackson D.J."/>
            <person name="Leys S.P."/>
            <person name="Shu S."/>
            <person name="Woodcroft B.J."/>
            <person name="Vervoort M."/>
            <person name="Kosik K.S."/>
            <person name="Manning G."/>
            <person name="Degnan B.M."/>
            <person name="Rokhsar D.S."/>
        </authorList>
    </citation>
    <scope>NUCLEOTIDE SEQUENCE [LARGE SCALE GENOMIC DNA]</scope>
</reference>
<dbReference type="GO" id="GO:0005829">
    <property type="term" value="C:cytosol"/>
    <property type="evidence" value="ECO:0007669"/>
    <property type="project" value="TreeGrafter"/>
</dbReference>
<dbReference type="EnsemblMetazoa" id="XM_020004407.1">
    <property type="protein sequence ID" value="XP_019859966.1"/>
    <property type="gene ID" value="LOC100639682"/>
</dbReference>
<reference evidence="7" key="2">
    <citation type="submission" date="2017-05" db="UniProtKB">
        <authorList>
            <consortium name="EnsemblMetazoa"/>
        </authorList>
    </citation>
    <scope>IDENTIFICATION</scope>
</reference>
<protein>
    <recommendedName>
        <fullName evidence="5">Rab proteins geranylgeranyltransferase component A</fullName>
    </recommendedName>
</protein>
<dbReference type="GO" id="GO:0016192">
    <property type="term" value="P:vesicle-mediated transport"/>
    <property type="evidence" value="ECO:0007669"/>
    <property type="project" value="TreeGrafter"/>
</dbReference>
<dbReference type="PRINTS" id="PR00891">
    <property type="entry name" value="RABGDIREP"/>
</dbReference>
<gene>
    <name evidence="7" type="primary">100639682</name>
</gene>
<evidence type="ECO:0000313" key="7">
    <source>
        <dbReference type="EnsemblMetazoa" id="Aqu2.1.41779_001"/>
    </source>
</evidence>
<dbReference type="PIRSF" id="PIRSF016550">
    <property type="entry name" value="Rab_ger_ger_transf_A_euk"/>
    <property type="match status" value="1"/>
</dbReference>
<keyword evidence="4 5" id="KW-0963">Cytoplasm</keyword>
<dbReference type="Gene3D" id="1.10.405.10">
    <property type="entry name" value="Guanine Nucleotide Dissociation Inhibitor, domain 1"/>
    <property type="match status" value="1"/>
</dbReference>
<dbReference type="GO" id="GO:0005634">
    <property type="term" value="C:nucleus"/>
    <property type="evidence" value="ECO:0007669"/>
    <property type="project" value="TreeGrafter"/>
</dbReference>
<dbReference type="OrthoDB" id="1923006at2759"/>
<dbReference type="InterPro" id="IPR001738">
    <property type="entry name" value="Rab_escort"/>
</dbReference>
<dbReference type="PANTHER" id="PTHR11787">
    <property type="entry name" value="RAB GDP-DISSOCIATION INHIBITOR"/>
    <property type="match status" value="1"/>
</dbReference>
<keyword evidence="8" id="KW-1185">Reference proteome</keyword>
<feature type="compositionally biased region" description="Acidic residues" evidence="6">
    <location>
        <begin position="584"/>
        <end position="601"/>
    </location>
</feature>
<dbReference type="InterPro" id="IPR018203">
    <property type="entry name" value="GDP_dissociation_inhibitor"/>
</dbReference>
<dbReference type="Gene3D" id="3.30.519.10">
    <property type="entry name" value="Guanine Nucleotide Dissociation Inhibitor, domain 2"/>
    <property type="match status" value="1"/>
</dbReference>
<organism evidence="7">
    <name type="scientific">Amphimedon queenslandica</name>
    <name type="common">Sponge</name>
    <dbReference type="NCBI Taxonomy" id="400682"/>
    <lineage>
        <taxon>Eukaryota</taxon>
        <taxon>Metazoa</taxon>
        <taxon>Porifera</taxon>
        <taxon>Demospongiae</taxon>
        <taxon>Heteroscleromorpha</taxon>
        <taxon>Haplosclerida</taxon>
        <taxon>Niphatidae</taxon>
        <taxon>Amphimedon</taxon>
    </lineage>
</organism>
<evidence type="ECO:0000256" key="4">
    <source>
        <dbReference type="ARBA" id="ARBA00022490"/>
    </source>
</evidence>
<evidence type="ECO:0000256" key="2">
    <source>
        <dbReference type="ARBA" id="ARBA00005593"/>
    </source>
</evidence>
<dbReference type="AlphaFoldDB" id="A0A1X7VPF8"/>
<evidence type="ECO:0000256" key="3">
    <source>
        <dbReference type="ARBA" id="ARBA00022468"/>
    </source>
</evidence>
<dbReference type="GO" id="GO:0005968">
    <property type="term" value="C:Rab-protein geranylgeranyltransferase complex"/>
    <property type="evidence" value="ECO:0007669"/>
    <property type="project" value="UniProtKB-UniRule"/>
</dbReference>
<comment type="subcellular location">
    <subcellularLocation>
        <location evidence="1 5">Cytoplasm</location>
    </subcellularLocation>
</comment>
<accession>A0A1X7VPF8</accession>
<dbReference type="Gene3D" id="3.50.50.60">
    <property type="entry name" value="FAD/NAD(P)-binding domain"/>
    <property type="match status" value="1"/>
</dbReference>
<dbReference type="InterPro" id="IPR036188">
    <property type="entry name" value="FAD/NAD-bd_sf"/>
</dbReference>
<evidence type="ECO:0000256" key="1">
    <source>
        <dbReference type="ARBA" id="ARBA00004496"/>
    </source>
</evidence>
<dbReference type="SUPFAM" id="SSF54373">
    <property type="entry name" value="FAD-linked reductases, C-terminal domain"/>
    <property type="match status" value="1"/>
</dbReference>
<dbReference type="InParanoid" id="A0A1X7VPF8"/>
<dbReference type="SUPFAM" id="SSF51905">
    <property type="entry name" value="FAD/NAD(P)-binding domain"/>
    <property type="match status" value="1"/>
</dbReference>
<dbReference type="STRING" id="400682.A0A1X7VPF8"/>
<dbReference type="GO" id="GO:0006886">
    <property type="term" value="P:intracellular protein transport"/>
    <property type="evidence" value="ECO:0007669"/>
    <property type="project" value="InterPro"/>
</dbReference>
<name>A0A1X7VPF8_AMPQE</name>